<reference evidence="2 3" key="1">
    <citation type="submission" date="2015-06" db="EMBL/GenBank/DDBJ databases">
        <title>A Comprehensive Approach to Explore the Metabolic and Phylogenetic Diversity of Bacterial Steroid Degradation in the Environment: Testosterone as an Example.</title>
        <authorList>
            <person name="Yang F.-C."/>
            <person name="Chen Y.-L."/>
            <person name="Yu C.-P."/>
            <person name="Tang S.-L."/>
            <person name="Wang P.-H."/>
            <person name="Ismail W."/>
            <person name="Wang C.-H."/>
            <person name="Yang C.-Y."/>
            <person name="Chiang Y.-R."/>
        </authorList>
    </citation>
    <scope>NUCLEOTIDE SEQUENCE [LARGE SCALE GENOMIC DNA]</scope>
    <source>
        <strain evidence="2 3">DSM 18526</strain>
    </source>
</reference>
<gene>
    <name evidence="2" type="ORF">ACG33_04440</name>
</gene>
<evidence type="ECO:0000313" key="3">
    <source>
        <dbReference type="Proteomes" id="UP000070250"/>
    </source>
</evidence>
<organism evidence="2 3">
    <name type="scientific">Steroidobacter denitrificans</name>
    <dbReference type="NCBI Taxonomy" id="465721"/>
    <lineage>
        <taxon>Bacteria</taxon>
        <taxon>Pseudomonadati</taxon>
        <taxon>Pseudomonadota</taxon>
        <taxon>Gammaproteobacteria</taxon>
        <taxon>Steroidobacterales</taxon>
        <taxon>Steroidobacteraceae</taxon>
        <taxon>Steroidobacter</taxon>
    </lineage>
</organism>
<dbReference type="InterPro" id="IPR019919">
    <property type="entry name" value="Lucif-like_OxRdtase_MSMEG_2256"/>
</dbReference>
<feature type="domain" description="Luciferase-like" evidence="1">
    <location>
        <begin position="8"/>
        <end position="309"/>
    </location>
</feature>
<dbReference type="Gene3D" id="3.20.20.30">
    <property type="entry name" value="Luciferase-like domain"/>
    <property type="match status" value="1"/>
</dbReference>
<dbReference type="PANTHER" id="PTHR43244:SF2">
    <property type="entry name" value="CONSERVED HYPOTHETICAL ALANINE AND PROLINE-RICH PROTEIN"/>
    <property type="match status" value="1"/>
</dbReference>
<dbReference type="PANTHER" id="PTHR43244">
    <property type="match status" value="1"/>
</dbReference>
<proteinExistence type="predicted"/>
<dbReference type="InterPro" id="IPR050564">
    <property type="entry name" value="F420-G6PD/mer"/>
</dbReference>
<dbReference type="InterPro" id="IPR036661">
    <property type="entry name" value="Luciferase-like_sf"/>
</dbReference>
<dbReference type="STRING" id="465721.ACG33_04440"/>
<evidence type="ECO:0000313" key="2">
    <source>
        <dbReference type="EMBL" id="AMN46366.1"/>
    </source>
</evidence>
<dbReference type="CDD" id="cd01097">
    <property type="entry name" value="Tetrahydromethanopterin_reductase"/>
    <property type="match status" value="1"/>
</dbReference>
<sequence length="338" mass="37946">MERVLAEPDWTCIPEQVRETEHLGYDALVAAEIPIDPYLPLVIASQVPARLTLATGIAVALARSPVSTAYTAWELQRMSQGRFMLGLGSQVKGHIVRRFSMPWSSPAQRMREYIKLVKACWHTWQTGAPLDFQGECYRVNLMPPAMCLPPQSHPDIPVQLAAVGEHMLGVAGEVCEGVRLHSFCSRKYIEQIALPSLRAGFARSGRSEEEWERFEVAGGGMVVTGADADEVQRGVLEVRKRLAFYASTPAYRIQMEIEGFGEQAEKLTWMSKEGRWNEMLEVFTEEMAHRYAAIGTYDAIVERIRERFDLVSAVQFSIPIRTAADSGMLRELIQDLKA</sequence>
<dbReference type="GO" id="GO:0016705">
    <property type="term" value="F:oxidoreductase activity, acting on paired donors, with incorporation or reduction of molecular oxygen"/>
    <property type="evidence" value="ECO:0007669"/>
    <property type="project" value="InterPro"/>
</dbReference>
<dbReference type="Proteomes" id="UP000070250">
    <property type="component" value="Chromosome"/>
</dbReference>
<dbReference type="KEGG" id="sdf:ACG33_04440"/>
<dbReference type="Pfam" id="PF00296">
    <property type="entry name" value="Bac_luciferase"/>
    <property type="match status" value="1"/>
</dbReference>
<dbReference type="EMBL" id="CP011971">
    <property type="protein sequence ID" value="AMN46366.1"/>
    <property type="molecule type" value="Genomic_DNA"/>
</dbReference>
<accession>A0A127F7E8</accession>
<dbReference type="SUPFAM" id="SSF51679">
    <property type="entry name" value="Bacterial luciferase-like"/>
    <property type="match status" value="1"/>
</dbReference>
<dbReference type="NCBIfam" id="TIGR03617">
    <property type="entry name" value="F420_MSMEG_2256"/>
    <property type="match status" value="1"/>
</dbReference>
<keyword evidence="3" id="KW-1185">Reference proteome</keyword>
<name>A0A127F7E8_STEDE</name>
<dbReference type="InterPro" id="IPR011251">
    <property type="entry name" value="Luciferase-like_dom"/>
</dbReference>
<evidence type="ECO:0000259" key="1">
    <source>
        <dbReference type="Pfam" id="PF00296"/>
    </source>
</evidence>
<dbReference type="AlphaFoldDB" id="A0A127F7E8"/>
<protein>
    <recommendedName>
        <fullName evidence="1">Luciferase-like domain-containing protein</fullName>
    </recommendedName>
</protein>